<dbReference type="SUPFAM" id="SSF51735">
    <property type="entry name" value="NAD(P)-binding Rossmann-fold domains"/>
    <property type="match status" value="1"/>
</dbReference>
<dbReference type="KEGG" id="xba:C7S18_02320"/>
<proteinExistence type="predicted"/>
<reference evidence="1 2" key="1">
    <citation type="submission" date="2018-03" db="EMBL/GenBank/DDBJ databases">
        <title>Ahniella affigens gen. nov., sp. nov., a gammaproteobacterium isolated from sandy soil near a stream.</title>
        <authorList>
            <person name="Ko Y."/>
            <person name="Kim J.-H."/>
        </authorList>
    </citation>
    <scope>NUCLEOTIDE SEQUENCE [LARGE SCALE GENOMIC DNA]</scope>
    <source>
        <strain evidence="1 2">D13</strain>
    </source>
</reference>
<dbReference type="OrthoDB" id="9798632at2"/>
<protein>
    <recommendedName>
        <fullName evidence="3">Nucleoside-diphosphate sugar epimerase</fullName>
    </recommendedName>
</protein>
<evidence type="ECO:0008006" key="3">
    <source>
        <dbReference type="Google" id="ProtNLM"/>
    </source>
</evidence>
<evidence type="ECO:0000313" key="2">
    <source>
        <dbReference type="Proteomes" id="UP000241074"/>
    </source>
</evidence>
<accession>A0A2P1PMP0</accession>
<reference evidence="1 2" key="2">
    <citation type="submission" date="2018-03" db="EMBL/GenBank/DDBJ databases">
        <authorList>
            <person name="Keele B.F."/>
        </authorList>
    </citation>
    <scope>NUCLEOTIDE SEQUENCE [LARGE SCALE GENOMIC DNA]</scope>
    <source>
        <strain evidence="1 2">D13</strain>
    </source>
</reference>
<gene>
    <name evidence="1" type="ORF">C7S18_02320</name>
</gene>
<sequence>MSLNCLMIGATGLVGGLALPALSARVRESDSGLWLPGRRAPEHMPEGARTLLGTIDEGRVSRWLNTELRGRNQRLDVFVSALGTTIKQAGSRPAFRNVDFELVRQMADVARHFGATRAVLVSSVGADPQSGNFYLRTKGELEAEIESLGFKRCDFLQPGLLLGARPGSNRLAEGLGQRVLPALNPLLIGRLQAYRSVPAEAVARALVAACLIETPGVYRHTYREIMNLAARRDT</sequence>
<dbReference type="Gene3D" id="3.40.50.720">
    <property type="entry name" value="NAD(P)-binding Rossmann-like Domain"/>
    <property type="match status" value="1"/>
</dbReference>
<name>A0A2P1PMP0_9GAMM</name>
<dbReference type="PANTHER" id="PTHR14097:SF7">
    <property type="entry name" value="OXIDOREDUCTASE HTATIP2"/>
    <property type="match status" value="1"/>
</dbReference>
<dbReference type="AlphaFoldDB" id="A0A2P1PMP0"/>
<dbReference type="EMBL" id="CP027860">
    <property type="protein sequence ID" value="AVP96099.1"/>
    <property type="molecule type" value="Genomic_DNA"/>
</dbReference>
<dbReference type="RefSeq" id="WP_106890028.1">
    <property type="nucleotide sequence ID" value="NZ_CP027860.1"/>
</dbReference>
<evidence type="ECO:0000313" key="1">
    <source>
        <dbReference type="EMBL" id="AVP96099.1"/>
    </source>
</evidence>
<dbReference type="PANTHER" id="PTHR14097">
    <property type="entry name" value="OXIDOREDUCTASE HTATIP2"/>
    <property type="match status" value="1"/>
</dbReference>
<keyword evidence="2" id="KW-1185">Reference proteome</keyword>
<dbReference type="InterPro" id="IPR036291">
    <property type="entry name" value="NAD(P)-bd_dom_sf"/>
</dbReference>
<dbReference type="Proteomes" id="UP000241074">
    <property type="component" value="Chromosome"/>
</dbReference>
<organism evidence="1 2">
    <name type="scientific">Ahniella affigens</name>
    <dbReference type="NCBI Taxonomy" id="2021234"/>
    <lineage>
        <taxon>Bacteria</taxon>
        <taxon>Pseudomonadati</taxon>
        <taxon>Pseudomonadota</taxon>
        <taxon>Gammaproteobacteria</taxon>
        <taxon>Lysobacterales</taxon>
        <taxon>Rhodanobacteraceae</taxon>
        <taxon>Ahniella</taxon>
    </lineage>
</organism>